<evidence type="ECO:0000313" key="1">
    <source>
        <dbReference type="EMBL" id="KAG6624838.1"/>
    </source>
</evidence>
<dbReference type="PANTHER" id="PTHR33710">
    <property type="entry name" value="BNAC02G09200D PROTEIN"/>
    <property type="match status" value="1"/>
</dbReference>
<dbReference type="AlphaFoldDB" id="A0A8T1N5W3"/>
<dbReference type="Proteomes" id="UP000811609">
    <property type="component" value="Chromosome 16"/>
</dbReference>
<comment type="caution">
    <text evidence="1">The sequence shown here is derived from an EMBL/GenBank/DDBJ whole genome shotgun (WGS) entry which is preliminary data.</text>
</comment>
<organism evidence="1 2">
    <name type="scientific">Carya illinoinensis</name>
    <name type="common">Pecan</name>
    <dbReference type="NCBI Taxonomy" id="32201"/>
    <lineage>
        <taxon>Eukaryota</taxon>
        <taxon>Viridiplantae</taxon>
        <taxon>Streptophyta</taxon>
        <taxon>Embryophyta</taxon>
        <taxon>Tracheophyta</taxon>
        <taxon>Spermatophyta</taxon>
        <taxon>Magnoliopsida</taxon>
        <taxon>eudicotyledons</taxon>
        <taxon>Gunneridae</taxon>
        <taxon>Pentapetalae</taxon>
        <taxon>rosids</taxon>
        <taxon>fabids</taxon>
        <taxon>Fagales</taxon>
        <taxon>Juglandaceae</taxon>
        <taxon>Carya</taxon>
    </lineage>
</organism>
<dbReference type="PANTHER" id="PTHR33710:SF64">
    <property type="entry name" value="ENDONUCLEASE_EXONUCLEASE_PHOSPHATASE DOMAIN-CONTAINING PROTEIN"/>
    <property type="match status" value="1"/>
</dbReference>
<evidence type="ECO:0000313" key="2">
    <source>
        <dbReference type="Proteomes" id="UP000811609"/>
    </source>
</evidence>
<keyword evidence="2" id="KW-1185">Reference proteome</keyword>
<dbReference type="EMBL" id="CM031824">
    <property type="protein sequence ID" value="KAG6624838.1"/>
    <property type="molecule type" value="Genomic_DNA"/>
</dbReference>
<proteinExistence type="predicted"/>
<protein>
    <recommendedName>
        <fullName evidence="3">Reverse transcriptase</fullName>
    </recommendedName>
</protein>
<sequence length="450" mass="53105">MSKCLHISNLLRGWKANIVCLPETKLKVINTKIVRSIWSCVHVDWVYLAANGALGGVLVMWDQRVVEKMEFIGLFMVACYFRSVKDDYLWAFAGVYGPSSNNDKRLLWDELAGVHSWWDLTWCIGGDFNVTRFPSECFGNSRMHPAMSDFSECIFELNLVDLPLAGGSCTWANNQTWSQLDRFLIFLEWEIHYPEVWQKRLPRLCSEHWLIMLDCGEIQRRRRYFKFENMWLKLEGFVDRVKQWWSSYQIHGTHSFMFAEKLKVLKQDLKLWNMQSFGDIGDHKKSKIREIHELERLQESRTLTQEELAQKLVLVVDLERIILLEETSWPQKSRALWLKEGDRSTKFFHRIANSHRRSNNIEMLKIDGIDYKDEQVINNHVVGFFEQLLTEHEDWQPKPEGLVFYSIGPMDVSCSERLFEEVEVFKMVRKMAKEKDLGPDGFSMGFFQIC</sequence>
<gene>
    <name evidence="1" type="ORF">CIPAW_16G055100</name>
</gene>
<evidence type="ECO:0008006" key="3">
    <source>
        <dbReference type="Google" id="ProtNLM"/>
    </source>
</evidence>
<name>A0A8T1N5W3_CARIL</name>
<accession>A0A8T1N5W3</accession>
<reference evidence="1" key="1">
    <citation type="submission" date="2020-12" db="EMBL/GenBank/DDBJ databases">
        <title>WGS assembly of Carya illinoinensis cv. Pawnee.</title>
        <authorList>
            <person name="Platts A."/>
            <person name="Shu S."/>
            <person name="Wright S."/>
            <person name="Barry K."/>
            <person name="Edger P."/>
            <person name="Pires J.C."/>
            <person name="Schmutz J."/>
        </authorList>
    </citation>
    <scope>NUCLEOTIDE SEQUENCE</scope>
    <source>
        <tissue evidence="1">Leaf</tissue>
    </source>
</reference>